<dbReference type="RefSeq" id="WP_160559063.1">
    <property type="nucleotide sequence ID" value="NZ_QZDT01000005.1"/>
</dbReference>
<name>A0A9X5BEQ6_9FIRM</name>
<dbReference type="SUPFAM" id="SSF52821">
    <property type="entry name" value="Rhodanese/Cell cycle control phosphatase"/>
    <property type="match status" value="1"/>
</dbReference>
<evidence type="ECO:0000313" key="9">
    <source>
        <dbReference type="Proteomes" id="UP001154420"/>
    </source>
</evidence>
<dbReference type="PRINTS" id="PR00368">
    <property type="entry name" value="FADPNR"/>
</dbReference>
<evidence type="ECO:0000259" key="7">
    <source>
        <dbReference type="PROSITE" id="PS50206"/>
    </source>
</evidence>
<dbReference type="OrthoDB" id="9802028at2"/>
<comment type="caution">
    <text evidence="8">The sequence shown here is derived from an EMBL/GenBank/DDBJ whole genome shotgun (WGS) entry which is preliminary data.</text>
</comment>
<comment type="similarity">
    <text evidence="2">Belongs to the class-III pyridine nucleotide-disulfide oxidoreductase family.</text>
</comment>
<keyword evidence="9" id="KW-1185">Reference proteome</keyword>
<evidence type="ECO:0000256" key="2">
    <source>
        <dbReference type="ARBA" id="ARBA00009130"/>
    </source>
</evidence>
<evidence type="ECO:0000256" key="1">
    <source>
        <dbReference type="ARBA" id="ARBA00001974"/>
    </source>
</evidence>
<keyword evidence="4" id="KW-0274">FAD</keyword>
<comment type="cofactor">
    <cofactor evidence="1">
        <name>FAD</name>
        <dbReference type="ChEBI" id="CHEBI:57692"/>
    </cofactor>
</comment>
<dbReference type="PANTHER" id="PTHR43429:SF1">
    <property type="entry name" value="NAD(P)H SULFUR OXIDOREDUCTASE (COA-DEPENDENT)"/>
    <property type="match status" value="1"/>
</dbReference>
<dbReference type="SUPFAM" id="SSF55424">
    <property type="entry name" value="FAD/NAD-linked reductases, dimerisation (C-terminal) domain"/>
    <property type="match status" value="1"/>
</dbReference>
<evidence type="ECO:0000313" key="8">
    <source>
        <dbReference type="EMBL" id="NBJ91987.1"/>
    </source>
</evidence>
<dbReference type="InterPro" id="IPR050260">
    <property type="entry name" value="FAD-bd_OxRdtase"/>
</dbReference>
<organism evidence="8 9">
    <name type="scientific">Parablautia muri</name>
    <dbReference type="NCBI Taxonomy" id="2320879"/>
    <lineage>
        <taxon>Bacteria</taxon>
        <taxon>Bacillati</taxon>
        <taxon>Bacillota</taxon>
        <taxon>Clostridia</taxon>
        <taxon>Lachnospirales</taxon>
        <taxon>Lachnospiraceae</taxon>
        <taxon>Parablautia</taxon>
    </lineage>
</organism>
<dbReference type="Pfam" id="PF07992">
    <property type="entry name" value="Pyr_redox_2"/>
    <property type="match status" value="1"/>
</dbReference>
<dbReference type="PRINTS" id="PR00411">
    <property type="entry name" value="PNDRDTASEI"/>
</dbReference>
<accession>A0A9X5BEQ6</accession>
<dbReference type="InterPro" id="IPR036873">
    <property type="entry name" value="Rhodanese-like_dom_sf"/>
</dbReference>
<dbReference type="Proteomes" id="UP001154420">
    <property type="component" value="Unassembled WGS sequence"/>
</dbReference>
<dbReference type="CDD" id="cd00158">
    <property type="entry name" value="RHOD"/>
    <property type="match status" value="1"/>
</dbReference>
<dbReference type="Pfam" id="PF00581">
    <property type="entry name" value="Rhodanese"/>
    <property type="match status" value="1"/>
</dbReference>
<dbReference type="Gene3D" id="3.50.50.60">
    <property type="entry name" value="FAD/NAD(P)-binding domain"/>
    <property type="match status" value="2"/>
</dbReference>
<dbReference type="PANTHER" id="PTHR43429">
    <property type="entry name" value="PYRIDINE NUCLEOTIDE-DISULFIDE OXIDOREDUCTASE DOMAIN-CONTAINING"/>
    <property type="match status" value="1"/>
</dbReference>
<evidence type="ECO:0000256" key="3">
    <source>
        <dbReference type="ARBA" id="ARBA00022630"/>
    </source>
</evidence>
<dbReference type="PROSITE" id="PS50206">
    <property type="entry name" value="RHODANESE_3"/>
    <property type="match status" value="1"/>
</dbReference>
<feature type="domain" description="Rhodanese" evidence="7">
    <location>
        <begin position="477"/>
        <end position="537"/>
    </location>
</feature>
<dbReference type="EMBL" id="QZDT01000005">
    <property type="protein sequence ID" value="NBJ91987.1"/>
    <property type="molecule type" value="Genomic_DNA"/>
</dbReference>
<dbReference type="AlphaFoldDB" id="A0A9X5BEQ6"/>
<dbReference type="InterPro" id="IPR004099">
    <property type="entry name" value="Pyr_nucl-diS_OxRdtase_dimer"/>
</dbReference>
<keyword evidence="5" id="KW-0560">Oxidoreductase</keyword>
<evidence type="ECO:0000256" key="6">
    <source>
        <dbReference type="ARBA" id="ARBA00023284"/>
    </source>
</evidence>
<proteinExistence type="inferred from homology"/>
<dbReference type="Pfam" id="PF02852">
    <property type="entry name" value="Pyr_redox_dim"/>
    <property type="match status" value="1"/>
</dbReference>
<keyword evidence="3" id="KW-0285">Flavoprotein</keyword>
<dbReference type="InterPro" id="IPR001763">
    <property type="entry name" value="Rhodanese-like_dom"/>
</dbReference>
<dbReference type="InterPro" id="IPR036188">
    <property type="entry name" value="FAD/NAD-bd_sf"/>
</dbReference>
<dbReference type="SUPFAM" id="SSF51905">
    <property type="entry name" value="FAD/NAD(P)-binding domain"/>
    <property type="match status" value="1"/>
</dbReference>
<evidence type="ECO:0000256" key="5">
    <source>
        <dbReference type="ARBA" id="ARBA00023002"/>
    </source>
</evidence>
<dbReference type="GO" id="GO:0016491">
    <property type="term" value="F:oxidoreductase activity"/>
    <property type="evidence" value="ECO:0007669"/>
    <property type="project" value="UniProtKB-KW"/>
</dbReference>
<dbReference type="Gene3D" id="3.40.250.10">
    <property type="entry name" value="Rhodanese-like domain"/>
    <property type="match status" value="1"/>
</dbReference>
<reference evidence="8" key="1">
    <citation type="submission" date="2018-09" db="EMBL/GenBank/DDBJ databases">
        <title>Murine metabolic-syndrome-specific gut microbial biobank.</title>
        <authorList>
            <person name="Liu C."/>
        </authorList>
    </citation>
    <scope>NUCLEOTIDE SEQUENCE</scope>
    <source>
        <strain evidence="8">D42-62</strain>
    </source>
</reference>
<protein>
    <submittedName>
        <fullName evidence="8">Pyridine nucleotide-disulfide oxidoreductase</fullName>
    </submittedName>
</protein>
<evidence type="ECO:0000256" key="4">
    <source>
        <dbReference type="ARBA" id="ARBA00022827"/>
    </source>
</evidence>
<gene>
    <name evidence="8" type="ORF">D5281_05140</name>
</gene>
<keyword evidence="6" id="KW-0676">Redox-active center</keyword>
<dbReference type="InterPro" id="IPR023753">
    <property type="entry name" value="FAD/NAD-binding_dom"/>
</dbReference>
<sequence>MRVLVLGGVAAGTKIAAKLMREDRSNEVIVLNKGKDISYAGCGLPYYVGHVIEDKNQLIVNTPEKYSKLTGVSVLTETEAVKVDPQAKKVTAHDLKTGEEKVYEYDKLVISVGASPVKPPIEGCDLENVFFVRTPEDAIRLRDLTDSKEVKRAVVVGAGYIGLEIAENLKLQGIRPFVLDMADHALPGFDAEMAGYVEGKLQESGIPVVTGVTVTGIEGNGKVEKVTTSKKAYKADLVVLSAGIRPNTGFLEGSGIEMFKGTILTNEQGETNLPDIYAAGDCAMVHNALTGKPAWSPMGSTANIDGRLIAQNIMGAGLGYGGVLGTAVCKLPELNVGRTGLTQAQAKAEGFSPVSVVTVVDDKAHYFPGASSFIIKMIADKDSLRLLGVQVIGQGAVDKVVDIAVTGIMLKGTLPELANMDLAYAPPFSTAIHPFANAANVLMNKISGKFETFTPAQYEAGEAGDYKIVDACLVPSIEGAPYVDLTTVEGPVEGLGKDEKILLVCNKGKRAYLLQNRLKYYGYTNTKVLEGGITFNEVEV</sequence>
<dbReference type="InterPro" id="IPR016156">
    <property type="entry name" value="FAD/NAD-linked_Rdtase_dimer_sf"/>
</dbReference>